<proteinExistence type="predicted"/>
<keyword evidence="2" id="KW-1185">Reference proteome</keyword>
<gene>
    <name evidence="1" type="ORF">RM479_04365</name>
</gene>
<name>A0ABU2M4U0_9ACTN</name>
<protein>
    <submittedName>
        <fullName evidence="1">ATP-binding protein</fullName>
    </submittedName>
</protein>
<evidence type="ECO:0000313" key="1">
    <source>
        <dbReference type="EMBL" id="MDT0327640.1"/>
    </source>
</evidence>
<feature type="non-terminal residue" evidence="1">
    <location>
        <position position="1"/>
    </location>
</feature>
<accession>A0ABU2M4U0</accession>
<comment type="caution">
    <text evidence="1">The sequence shown here is derived from an EMBL/GenBank/DDBJ whole genome shotgun (WGS) entry which is preliminary data.</text>
</comment>
<reference evidence="2" key="1">
    <citation type="submission" date="2023-07" db="EMBL/GenBank/DDBJ databases">
        <title>30 novel species of actinomycetes from the DSMZ collection.</title>
        <authorList>
            <person name="Nouioui I."/>
        </authorList>
    </citation>
    <scope>NUCLEOTIDE SEQUENCE [LARGE SCALE GENOMIC DNA]</scope>
    <source>
        <strain evidence="2">DSM 44743</strain>
    </source>
</reference>
<organism evidence="1 2">
    <name type="scientific">Nocardiopsis lambiniae</name>
    <dbReference type="NCBI Taxonomy" id="3075539"/>
    <lineage>
        <taxon>Bacteria</taxon>
        <taxon>Bacillati</taxon>
        <taxon>Actinomycetota</taxon>
        <taxon>Actinomycetes</taxon>
        <taxon>Streptosporangiales</taxon>
        <taxon>Nocardiopsidaceae</taxon>
        <taxon>Nocardiopsis</taxon>
    </lineage>
</organism>
<keyword evidence="1" id="KW-0547">Nucleotide-binding</keyword>
<keyword evidence="1" id="KW-0067">ATP-binding</keyword>
<dbReference type="GO" id="GO:0005524">
    <property type="term" value="F:ATP binding"/>
    <property type="evidence" value="ECO:0007669"/>
    <property type="project" value="UniProtKB-KW"/>
</dbReference>
<dbReference type="EMBL" id="JAVREP010000001">
    <property type="protein sequence ID" value="MDT0327640.1"/>
    <property type="molecule type" value="Genomic_DNA"/>
</dbReference>
<sequence>EVLKTLLRYALEHNRASEPVA</sequence>
<dbReference type="Proteomes" id="UP001183390">
    <property type="component" value="Unassembled WGS sequence"/>
</dbReference>
<evidence type="ECO:0000313" key="2">
    <source>
        <dbReference type="Proteomes" id="UP001183390"/>
    </source>
</evidence>